<feature type="compositionally biased region" description="Basic and acidic residues" evidence="1">
    <location>
        <begin position="53"/>
        <end position="65"/>
    </location>
</feature>
<evidence type="ECO:0000313" key="4">
    <source>
        <dbReference type="Proteomes" id="UP001611339"/>
    </source>
</evidence>
<sequence>MRDEPRNGEPAELLRAALSGGRGDGSGGVAGEEGALAAFREARDAGLHASLPTRDRDDWTPAAERRRPRRSLRAAVTALVASVTLGGVAVAAGALPGRFLGITPPSEPRPTRSTPEAVRPGATAGGSDGAARTSALPGTIAPLRPEKDPSELHGRGHDALCRAAEKEQGKAKDKSTSKDKDKDKTKGRGAGGDKRTDKAMGEESLPAVRQRLTAAAGGEELVPGHCRHDLHPVPVPTPLTEPRPDNGADHGDSSGHPGKGADRSHAGRS</sequence>
<dbReference type="EMBL" id="JBIRUI010000008">
    <property type="protein sequence ID" value="MFI1715874.1"/>
    <property type="molecule type" value="Genomic_DNA"/>
</dbReference>
<dbReference type="RefSeq" id="WP_398710588.1">
    <property type="nucleotide sequence ID" value="NZ_JBIRUI010000008.1"/>
</dbReference>
<protein>
    <submittedName>
        <fullName evidence="3">Uncharacterized protein</fullName>
    </submittedName>
</protein>
<feature type="transmembrane region" description="Helical" evidence="2">
    <location>
        <begin position="74"/>
        <end position="95"/>
    </location>
</feature>
<feature type="compositionally biased region" description="Basic and acidic residues" evidence="1">
    <location>
        <begin position="242"/>
        <end position="269"/>
    </location>
</feature>
<dbReference type="Proteomes" id="UP001611339">
    <property type="component" value="Unassembled WGS sequence"/>
</dbReference>
<evidence type="ECO:0000313" key="3">
    <source>
        <dbReference type="EMBL" id="MFI1715874.1"/>
    </source>
</evidence>
<name>A0ABW7UAP8_9ACTN</name>
<keyword evidence="2" id="KW-0812">Transmembrane</keyword>
<gene>
    <name evidence="3" type="ORF">ACH407_20160</name>
</gene>
<feature type="region of interest" description="Disordered" evidence="1">
    <location>
        <begin position="97"/>
        <end position="269"/>
    </location>
</feature>
<evidence type="ECO:0000256" key="2">
    <source>
        <dbReference type="SAM" id="Phobius"/>
    </source>
</evidence>
<feature type="compositionally biased region" description="Basic and acidic residues" evidence="1">
    <location>
        <begin position="144"/>
        <end position="201"/>
    </location>
</feature>
<reference evidence="3 4" key="1">
    <citation type="submission" date="2024-10" db="EMBL/GenBank/DDBJ databases">
        <title>The Natural Products Discovery Center: Release of the First 8490 Sequenced Strains for Exploring Actinobacteria Biosynthetic Diversity.</title>
        <authorList>
            <person name="Kalkreuter E."/>
            <person name="Kautsar S.A."/>
            <person name="Yang D."/>
            <person name="Bader C.D."/>
            <person name="Teijaro C.N."/>
            <person name="Fluegel L."/>
            <person name="Davis C.M."/>
            <person name="Simpson J.R."/>
            <person name="Lauterbach L."/>
            <person name="Steele A.D."/>
            <person name="Gui C."/>
            <person name="Meng S."/>
            <person name="Li G."/>
            <person name="Viehrig K."/>
            <person name="Ye F."/>
            <person name="Su P."/>
            <person name="Kiefer A.F."/>
            <person name="Nichols A."/>
            <person name="Cepeda A.J."/>
            <person name="Yan W."/>
            <person name="Fan B."/>
            <person name="Jiang Y."/>
            <person name="Adhikari A."/>
            <person name="Zheng C.-J."/>
            <person name="Schuster L."/>
            <person name="Cowan T.M."/>
            <person name="Smanski M.J."/>
            <person name="Chevrette M.G."/>
            <person name="De Carvalho L.P.S."/>
            <person name="Shen B."/>
        </authorList>
    </citation>
    <scope>NUCLEOTIDE SEQUENCE [LARGE SCALE GENOMIC DNA]</scope>
    <source>
        <strain evidence="3 4">NPDC020602</strain>
    </source>
</reference>
<keyword evidence="2" id="KW-0472">Membrane</keyword>
<organism evidence="3 4">
    <name type="scientific">Streptomyces litmocidini</name>
    <dbReference type="NCBI Taxonomy" id="67318"/>
    <lineage>
        <taxon>Bacteria</taxon>
        <taxon>Bacillati</taxon>
        <taxon>Actinomycetota</taxon>
        <taxon>Actinomycetes</taxon>
        <taxon>Kitasatosporales</taxon>
        <taxon>Streptomycetaceae</taxon>
        <taxon>Streptomyces</taxon>
    </lineage>
</organism>
<feature type="region of interest" description="Disordered" evidence="1">
    <location>
        <begin position="1"/>
        <end position="33"/>
    </location>
</feature>
<feature type="compositionally biased region" description="Gly residues" evidence="1">
    <location>
        <begin position="20"/>
        <end position="31"/>
    </location>
</feature>
<keyword evidence="4" id="KW-1185">Reference proteome</keyword>
<keyword evidence="2" id="KW-1133">Transmembrane helix</keyword>
<accession>A0ABW7UAP8</accession>
<comment type="caution">
    <text evidence="3">The sequence shown here is derived from an EMBL/GenBank/DDBJ whole genome shotgun (WGS) entry which is preliminary data.</text>
</comment>
<proteinExistence type="predicted"/>
<feature type="region of interest" description="Disordered" evidence="1">
    <location>
        <begin position="46"/>
        <end position="69"/>
    </location>
</feature>
<evidence type="ECO:0000256" key="1">
    <source>
        <dbReference type="SAM" id="MobiDB-lite"/>
    </source>
</evidence>